<feature type="transmembrane region" description="Helical" evidence="5">
    <location>
        <begin position="25"/>
        <end position="47"/>
    </location>
</feature>
<proteinExistence type="predicted"/>
<dbReference type="Pfam" id="PF04116">
    <property type="entry name" value="FA_hydroxylase"/>
    <property type="match status" value="1"/>
</dbReference>
<evidence type="ECO:0000256" key="1">
    <source>
        <dbReference type="ARBA" id="ARBA00004370"/>
    </source>
</evidence>
<name>A0A7S6UN23_9GAMM</name>
<keyword evidence="2 5" id="KW-0812">Transmembrane</keyword>
<evidence type="ECO:0000256" key="2">
    <source>
        <dbReference type="ARBA" id="ARBA00022692"/>
    </source>
</evidence>
<feature type="transmembrane region" description="Helical" evidence="5">
    <location>
        <begin position="75"/>
        <end position="96"/>
    </location>
</feature>
<evidence type="ECO:0000256" key="4">
    <source>
        <dbReference type="ARBA" id="ARBA00023136"/>
    </source>
</evidence>
<dbReference type="PANTHER" id="PTHR11863">
    <property type="entry name" value="STEROL DESATURASE"/>
    <property type="match status" value="1"/>
</dbReference>
<evidence type="ECO:0000256" key="3">
    <source>
        <dbReference type="ARBA" id="ARBA00022989"/>
    </source>
</evidence>
<evidence type="ECO:0000313" key="7">
    <source>
        <dbReference type="EMBL" id="QOW23305.1"/>
    </source>
</evidence>
<accession>A0A7S6UN23</accession>
<comment type="subcellular location">
    <subcellularLocation>
        <location evidence="1">Membrane</location>
    </subcellularLocation>
</comment>
<reference evidence="7 8" key="1">
    <citation type="submission" date="2020-10" db="EMBL/GenBank/DDBJ databases">
        <title>complete genome sequencing of Lysobacter sp. H23M41.</title>
        <authorList>
            <person name="Bae J.-W."/>
            <person name="Lee S.-Y."/>
        </authorList>
    </citation>
    <scope>NUCLEOTIDE SEQUENCE [LARGE SCALE GENOMIC DNA]</scope>
    <source>
        <strain evidence="7 8">H23M41</strain>
    </source>
</reference>
<sequence>MEPRLDPTGITRFAHNFVALPPWQVVLWATLYFAALYFVTGALTWWLTRSLLPRVGFGRVLDQRPLRPGQLSREIAESCGSILLFGVGVLVPWWLLRSGWAGLAYEASGPRIAVELFSLFLWNELHFYLCHRLLHSRPLRRFHADHHRSLTPTPFATYAFHPVEALLLGSVPILPMLVHDFSPIALFCLPLMSIVLNNLGHANYEFSQHAPARGPLAASRRHHLHHAVYHGNYGFLLDVFDRLAGTTIAAGAADHLAAPSHVKDSRE</sequence>
<protein>
    <submittedName>
        <fullName evidence="7">Sterol desaturase family protein</fullName>
    </submittedName>
</protein>
<feature type="domain" description="Fatty acid hydroxylase" evidence="6">
    <location>
        <begin position="118"/>
        <end position="246"/>
    </location>
</feature>
<keyword evidence="8" id="KW-1185">Reference proteome</keyword>
<evidence type="ECO:0000259" key="6">
    <source>
        <dbReference type="Pfam" id="PF04116"/>
    </source>
</evidence>
<keyword evidence="4 5" id="KW-0472">Membrane</keyword>
<dbReference type="EMBL" id="CP063657">
    <property type="protein sequence ID" value="QOW23305.1"/>
    <property type="molecule type" value="Genomic_DNA"/>
</dbReference>
<gene>
    <name evidence="7" type="ORF">INQ42_05645</name>
</gene>
<evidence type="ECO:0000256" key="5">
    <source>
        <dbReference type="SAM" id="Phobius"/>
    </source>
</evidence>
<dbReference type="Proteomes" id="UP000593932">
    <property type="component" value="Chromosome"/>
</dbReference>
<dbReference type="InterPro" id="IPR006694">
    <property type="entry name" value="Fatty_acid_hydroxylase"/>
</dbReference>
<evidence type="ECO:0000313" key="8">
    <source>
        <dbReference type="Proteomes" id="UP000593932"/>
    </source>
</evidence>
<dbReference type="InterPro" id="IPR050307">
    <property type="entry name" value="Sterol_Desaturase_Related"/>
</dbReference>
<organism evidence="7 8">
    <name type="scientific">Novilysobacter avium</name>
    <dbReference type="NCBI Taxonomy" id="2781023"/>
    <lineage>
        <taxon>Bacteria</taxon>
        <taxon>Pseudomonadati</taxon>
        <taxon>Pseudomonadota</taxon>
        <taxon>Gammaproteobacteria</taxon>
        <taxon>Lysobacterales</taxon>
        <taxon>Lysobacteraceae</taxon>
        <taxon>Novilysobacter</taxon>
    </lineage>
</organism>
<keyword evidence="3 5" id="KW-1133">Transmembrane helix</keyword>